<dbReference type="InterPro" id="IPR003593">
    <property type="entry name" value="AAA+_ATPase"/>
</dbReference>
<dbReference type="PROSITE" id="PS00676">
    <property type="entry name" value="SIGMA54_INTERACT_2"/>
    <property type="match status" value="1"/>
</dbReference>
<dbReference type="InterPro" id="IPR001789">
    <property type="entry name" value="Sig_transdc_resp-reg_receiver"/>
</dbReference>
<keyword evidence="4" id="KW-0238">DNA-binding</keyword>
<evidence type="ECO:0000313" key="10">
    <source>
        <dbReference type="EMBL" id="EHO40082.1"/>
    </source>
</evidence>
<dbReference type="STRING" id="880073.Cabys_3249"/>
<keyword evidence="11" id="KW-1185">Reference proteome</keyword>
<dbReference type="PROSITE" id="PS50110">
    <property type="entry name" value="RESPONSE_REGULATORY"/>
    <property type="match status" value="1"/>
</dbReference>
<dbReference type="InterPro" id="IPR011006">
    <property type="entry name" value="CheY-like_superfamily"/>
</dbReference>
<keyword evidence="1" id="KW-0547">Nucleotide-binding</keyword>
<evidence type="ECO:0000256" key="2">
    <source>
        <dbReference type="ARBA" id="ARBA00022840"/>
    </source>
</evidence>
<dbReference type="InterPro" id="IPR027417">
    <property type="entry name" value="P-loop_NTPase"/>
</dbReference>
<name>H1XQY8_CALAY</name>
<dbReference type="SMART" id="SM00382">
    <property type="entry name" value="AAA"/>
    <property type="match status" value="1"/>
</dbReference>
<dbReference type="SUPFAM" id="SSF46689">
    <property type="entry name" value="Homeodomain-like"/>
    <property type="match status" value="1"/>
</dbReference>
<dbReference type="PRINTS" id="PR01590">
    <property type="entry name" value="HTHFIS"/>
</dbReference>
<protein>
    <submittedName>
        <fullName evidence="10">Two component, sigma54 specific, transcriptional regulator, Fis family</fullName>
    </submittedName>
    <submittedName>
        <fullName evidence="9">Two-component system, NtrC family, response regulator/two-component system, NtrC family, response regulator HydG</fullName>
    </submittedName>
</protein>
<dbReference type="GO" id="GO:0000160">
    <property type="term" value="P:phosphorelay signal transduction system"/>
    <property type="evidence" value="ECO:0007669"/>
    <property type="project" value="InterPro"/>
</dbReference>
<feature type="domain" description="Response regulatory" evidence="8">
    <location>
        <begin position="7"/>
        <end position="121"/>
    </location>
</feature>
<evidence type="ECO:0000256" key="3">
    <source>
        <dbReference type="ARBA" id="ARBA00023015"/>
    </source>
</evidence>
<dbReference type="CDD" id="cd00009">
    <property type="entry name" value="AAA"/>
    <property type="match status" value="1"/>
</dbReference>
<keyword evidence="3" id="KW-0805">Transcription regulation</keyword>
<organism evidence="10 11">
    <name type="scientific">Caldithrix abyssi DSM 13497</name>
    <dbReference type="NCBI Taxonomy" id="880073"/>
    <lineage>
        <taxon>Bacteria</taxon>
        <taxon>Pseudomonadati</taxon>
        <taxon>Calditrichota</taxon>
        <taxon>Calditrichia</taxon>
        <taxon>Calditrichales</taxon>
        <taxon>Calditrichaceae</taxon>
        <taxon>Caldithrix</taxon>
    </lineage>
</organism>
<dbReference type="InterPro" id="IPR002197">
    <property type="entry name" value="HTH_Fis"/>
</dbReference>
<evidence type="ECO:0000256" key="5">
    <source>
        <dbReference type="ARBA" id="ARBA00023163"/>
    </source>
</evidence>
<dbReference type="PaxDb" id="880073-Calab_0437"/>
<evidence type="ECO:0000313" key="9">
    <source>
        <dbReference type="EMBL" id="APF19997.1"/>
    </source>
</evidence>
<dbReference type="EMBL" id="CM001402">
    <property type="protein sequence ID" value="EHO40082.1"/>
    <property type="molecule type" value="Genomic_DNA"/>
</dbReference>
<dbReference type="Pfam" id="PF02954">
    <property type="entry name" value="HTH_8"/>
    <property type="match status" value="1"/>
</dbReference>
<dbReference type="GO" id="GO:0005524">
    <property type="term" value="F:ATP binding"/>
    <property type="evidence" value="ECO:0007669"/>
    <property type="project" value="UniProtKB-KW"/>
</dbReference>
<dbReference type="InterPro" id="IPR025662">
    <property type="entry name" value="Sigma_54_int_dom_ATP-bd_1"/>
</dbReference>
<dbReference type="InterPro" id="IPR025944">
    <property type="entry name" value="Sigma_54_int_dom_CS"/>
</dbReference>
<dbReference type="RefSeq" id="WP_006927000.1">
    <property type="nucleotide sequence ID" value="NZ_CM001402.1"/>
</dbReference>
<dbReference type="SUPFAM" id="SSF52172">
    <property type="entry name" value="CheY-like"/>
    <property type="match status" value="1"/>
</dbReference>
<gene>
    <name evidence="9" type="ORF">Cabys_3249</name>
    <name evidence="10" type="ORF">Calab_0437</name>
</gene>
<dbReference type="SUPFAM" id="SSF52540">
    <property type="entry name" value="P-loop containing nucleoside triphosphate hydrolases"/>
    <property type="match status" value="1"/>
</dbReference>
<evidence type="ECO:0000313" key="12">
    <source>
        <dbReference type="Proteomes" id="UP000183868"/>
    </source>
</evidence>
<dbReference type="OrthoDB" id="9804019at2"/>
<dbReference type="GO" id="GO:0006355">
    <property type="term" value="P:regulation of DNA-templated transcription"/>
    <property type="evidence" value="ECO:0007669"/>
    <property type="project" value="InterPro"/>
</dbReference>
<dbReference type="InterPro" id="IPR002078">
    <property type="entry name" value="Sigma_54_int"/>
</dbReference>
<keyword evidence="2" id="KW-0067">ATP-binding</keyword>
<dbReference type="PROSITE" id="PS00675">
    <property type="entry name" value="SIGMA54_INTERACT_1"/>
    <property type="match status" value="1"/>
</dbReference>
<dbReference type="InterPro" id="IPR025943">
    <property type="entry name" value="Sigma_54_int_dom_ATP-bd_2"/>
</dbReference>
<dbReference type="InterPro" id="IPR009057">
    <property type="entry name" value="Homeodomain-like_sf"/>
</dbReference>
<feature type="modified residue" description="4-aspartylphosphate" evidence="6">
    <location>
        <position position="56"/>
    </location>
</feature>
<dbReference type="Pfam" id="PF00072">
    <property type="entry name" value="Response_reg"/>
    <property type="match status" value="1"/>
</dbReference>
<evidence type="ECO:0000256" key="4">
    <source>
        <dbReference type="ARBA" id="ARBA00023125"/>
    </source>
</evidence>
<proteinExistence type="predicted"/>
<dbReference type="HOGENOM" id="CLU_000445_0_6_0"/>
<dbReference type="Proteomes" id="UP000183868">
    <property type="component" value="Chromosome"/>
</dbReference>
<dbReference type="Pfam" id="PF25601">
    <property type="entry name" value="AAA_lid_14"/>
    <property type="match status" value="1"/>
</dbReference>
<feature type="domain" description="Sigma-54 factor interaction" evidence="7">
    <location>
        <begin position="151"/>
        <end position="379"/>
    </location>
</feature>
<dbReference type="eggNOG" id="COG2204">
    <property type="taxonomic scope" value="Bacteria"/>
</dbReference>
<dbReference type="AlphaFoldDB" id="H1XQY8"/>
<keyword evidence="5" id="KW-0804">Transcription</keyword>
<keyword evidence="6" id="KW-0597">Phosphoprotein</keyword>
<evidence type="ECO:0000256" key="6">
    <source>
        <dbReference type="PROSITE-ProRule" id="PRU00169"/>
    </source>
</evidence>
<dbReference type="PROSITE" id="PS00688">
    <property type="entry name" value="SIGMA54_INTERACT_3"/>
    <property type="match status" value="1"/>
</dbReference>
<dbReference type="FunFam" id="3.40.50.300:FF:000006">
    <property type="entry name" value="DNA-binding transcriptional regulator NtrC"/>
    <property type="match status" value="1"/>
</dbReference>
<reference evidence="10 11" key="1">
    <citation type="submission" date="2011-09" db="EMBL/GenBank/DDBJ databases">
        <title>The permanent draft genome of Caldithrix abyssi DSM 13497.</title>
        <authorList>
            <consortium name="US DOE Joint Genome Institute (JGI-PGF)"/>
            <person name="Lucas S."/>
            <person name="Han J."/>
            <person name="Lapidus A."/>
            <person name="Bruce D."/>
            <person name="Goodwin L."/>
            <person name="Pitluck S."/>
            <person name="Peters L."/>
            <person name="Kyrpides N."/>
            <person name="Mavromatis K."/>
            <person name="Ivanova N."/>
            <person name="Mikhailova N."/>
            <person name="Chertkov O."/>
            <person name="Detter J.C."/>
            <person name="Tapia R."/>
            <person name="Han C."/>
            <person name="Land M."/>
            <person name="Hauser L."/>
            <person name="Markowitz V."/>
            <person name="Cheng J.-F."/>
            <person name="Hugenholtz P."/>
            <person name="Woyke T."/>
            <person name="Wu D."/>
            <person name="Spring S."/>
            <person name="Brambilla E."/>
            <person name="Klenk H.-P."/>
            <person name="Eisen J.A."/>
        </authorList>
    </citation>
    <scope>NUCLEOTIDE SEQUENCE [LARGE SCALE GENOMIC DNA]</scope>
    <source>
        <strain evidence="10 11">DSM 13497</strain>
    </source>
</reference>
<sequence precursor="true">MKQNKLTVVVVEDNDTMRLGLSENLKRAGYLAFDFADGPSALEFLKNHEVDLLVTDLRMKPLDGLQVLQESKKLQPHIEALLISAYGTIEEAVQAMKIGAADFLTKPFSGDEFLLRVRNIAQKILQRQQIEQLRAENTYLNQELSGQFGQMVGQSPAMREIFRLIETVANENSPVLIQGESGTGKELIARAIHQQSKRADRPFVRVNCGALNDNLLESELFGHEKGAFTGAIRQRKGRFELADGGTLFLDEIGDVSPALQIKLLRVLQEKEFERVGGERTLQVDVRVIAATNRHLEQRIASGHFREDLYYRLNVIPIKVPPLRQRKEDIPLLVEYFLQQLNQRRGCVKQLDPAALEILSAYHWPGNIRELQNVMERLHIICPQTTIPAHLAAAQLSNVQINAQDWQHLPLDEALYNFEKNLIIQALKKANGVKQRAAKLLGIGTSALYYKLEKFGLNT</sequence>
<dbReference type="Proteomes" id="UP000004671">
    <property type="component" value="Chromosome"/>
</dbReference>
<evidence type="ECO:0000256" key="1">
    <source>
        <dbReference type="ARBA" id="ARBA00022741"/>
    </source>
</evidence>
<dbReference type="PROSITE" id="PS50045">
    <property type="entry name" value="SIGMA54_INTERACT_4"/>
    <property type="match status" value="1"/>
</dbReference>
<dbReference type="InParanoid" id="H1XQY8"/>
<dbReference type="SMART" id="SM00448">
    <property type="entry name" value="REC"/>
    <property type="match status" value="1"/>
</dbReference>
<dbReference type="EMBL" id="CP018099">
    <property type="protein sequence ID" value="APF19997.1"/>
    <property type="molecule type" value="Genomic_DNA"/>
</dbReference>
<dbReference type="Pfam" id="PF00158">
    <property type="entry name" value="Sigma54_activat"/>
    <property type="match status" value="1"/>
</dbReference>
<dbReference type="Gene3D" id="3.40.50.2300">
    <property type="match status" value="1"/>
</dbReference>
<dbReference type="GO" id="GO:0043565">
    <property type="term" value="F:sequence-specific DNA binding"/>
    <property type="evidence" value="ECO:0007669"/>
    <property type="project" value="InterPro"/>
</dbReference>
<dbReference type="KEGG" id="caby:Cabys_3249"/>
<evidence type="ECO:0000313" key="11">
    <source>
        <dbReference type="Proteomes" id="UP000004671"/>
    </source>
</evidence>
<evidence type="ECO:0000259" key="7">
    <source>
        <dbReference type="PROSITE" id="PS50045"/>
    </source>
</evidence>
<dbReference type="Gene3D" id="1.10.8.60">
    <property type="match status" value="1"/>
</dbReference>
<accession>H1XQY8</accession>
<dbReference type="Gene3D" id="3.40.50.300">
    <property type="entry name" value="P-loop containing nucleotide triphosphate hydrolases"/>
    <property type="match status" value="1"/>
</dbReference>
<evidence type="ECO:0000259" key="8">
    <source>
        <dbReference type="PROSITE" id="PS50110"/>
    </source>
</evidence>
<dbReference type="Gene3D" id="1.10.10.60">
    <property type="entry name" value="Homeodomain-like"/>
    <property type="match status" value="1"/>
</dbReference>
<dbReference type="InterPro" id="IPR058031">
    <property type="entry name" value="AAA_lid_NorR"/>
</dbReference>
<reference evidence="9 12" key="2">
    <citation type="submission" date="2016-11" db="EMBL/GenBank/DDBJ databases">
        <title>Genomic analysis of Caldithrix abyssi and proposal of a novel bacterial phylum Caldithrichaeota.</title>
        <authorList>
            <person name="Kublanov I."/>
            <person name="Sigalova O."/>
            <person name="Gavrilov S."/>
            <person name="Lebedinsky A."/>
            <person name="Ivanova N."/>
            <person name="Daum C."/>
            <person name="Reddy T."/>
            <person name="Klenk H.P."/>
            <person name="Goker M."/>
            <person name="Reva O."/>
            <person name="Miroshnichenko M."/>
            <person name="Kyprides N."/>
            <person name="Woyke T."/>
            <person name="Gelfand M."/>
        </authorList>
    </citation>
    <scope>NUCLEOTIDE SEQUENCE [LARGE SCALE GENOMIC DNA]</scope>
    <source>
        <strain evidence="9 12">LF13</strain>
    </source>
</reference>
<dbReference type="PANTHER" id="PTHR32071">
    <property type="entry name" value="TRANSCRIPTIONAL REGULATORY PROTEIN"/>
    <property type="match status" value="1"/>
</dbReference>